<proteinExistence type="predicted"/>
<evidence type="ECO:0000313" key="4">
    <source>
        <dbReference type="Proteomes" id="UP001434883"/>
    </source>
</evidence>
<feature type="region of interest" description="Disordered" evidence="1">
    <location>
        <begin position="79"/>
        <end position="107"/>
    </location>
</feature>
<name>A0ABV0Q5F9_9TELE</name>
<dbReference type="InterPro" id="IPR052303">
    <property type="entry name" value="CEFIP"/>
</dbReference>
<evidence type="ECO:0000256" key="1">
    <source>
        <dbReference type="SAM" id="MobiDB-lite"/>
    </source>
</evidence>
<feature type="region of interest" description="Disordered" evidence="1">
    <location>
        <begin position="713"/>
        <end position="756"/>
    </location>
</feature>
<feature type="region of interest" description="Disordered" evidence="1">
    <location>
        <begin position="1606"/>
        <end position="1863"/>
    </location>
</feature>
<evidence type="ECO:0000313" key="3">
    <source>
        <dbReference type="EMBL" id="MEQ2191015.1"/>
    </source>
</evidence>
<protein>
    <recommendedName>
        <fullName evidence="2">DUF4585 domain-containing protein</fullName>
    </recommendedName>
</protein>
<feature type="compositionally biased region" description="Polar residues" evidence="1">
    <location>
        <begin position="1569"/>
        <end position="1582"/>
    </location>
</feature>
<organism evidence="3 4">
    <name type="scientific">Xenoophorus captivus</name>
    <dbReference type="NCBI Taxonomy" id="1517983"/>
    <lineage>
        <taxon>Eukaryota</taxon>
        <taxon>Metazoa</taxon>
        <taxon>Chordata</taxon>
        <taxon>Craniata</taxon>
        <taxon>Vertebrata</taxon>
        <taxon>Euteleostomi</taxon>
        <taxon>Actinopterygii</taxon>
        <taxon>Neopterygii</taxon>
        <taxon>Teleostei</taxon>
        <taxon>Neoteleostei</taxon>
        <taxon>Acanthomorphata</taxon>
        <taxon>Ovalentaria</taxon>
        <taxon>Atherinomorphae</taxon>
        <taxon>Cyprinodontiformes</taxon>
        <taxon>Goodeidae</taxon>
        <taxon>Xenoophorus</taxon>
    </lineage>
</organism>
<feature type="region of interest" description="Disordered" evidence="1">
    <location>
        <begin position="168"/>
        <end position="199"/>
    </location>
</feature>
<dbReference type="InterPro" id="IPR027838">
    <property type="entry name" value="DUF4585"/>
</dbReference>
<comment type="caution">
    <text evidence="3">The sequence shown here is derived from an EMBL/GenBank/DDBJ whole genome shotgun (WGS) entry which is preliminary data.</text>
</comment>
<reference evidence="3 4" key="1">
    <citation type="submission" date="2021-06" db="EMBL/GenBank/DDBJ databases">
        <authorList>
            <person name="Palmer J.M."/>
        </authorList>
    </citation>
    <scope>NUCLEOTIDE SEQUENCE [LARGE SCALE GENOMIC DNA]</scope>
    <source>
        <strain evidence="3 4">XC_2019</strain>
        <tissue evidence="3">Muscle</tissue>
    </source>
</reference>
<feature type="domain" description="DUF4585" evidence="2">
    <location>
        <begin position="1897"/>
        <end position="1966"/>
    </location>
</feature>
<dbReference type="Pfam" id="PF15232">
    <property type="entry name" value="DUF4585"/>
    <property type="match status" value="1"/>
</dbReference>
<dbReference type="PANTHER" id="PTHR33775:SF2">
    <property type="entry name" value="CARDIAC-ENRICHED FHL2-INTERACTING PROTEIN"/>
    <property type="match status" value="1"/>
</dbReference>
<dbReference type="PANTHER" id="PTHR33775">
    <property type="entry name" value="CARDIAC-ENRICHED FHL2-INTERACTING PROTEIN-RELATED"/>
    <property type="match status" value="1"/>
</dbReference>
<feature type="compositionally biased region" description="Basic and acidic residues" evidence="1">
    <location>
        <begin position="1806"/>
        <end position="1835"/>
    </location>
</feature>
<accession>A0ABV0Q5F9</accession>
<feature type="compositionally biased region" description="Basic and acidic residues" evidence="1">
    <location>
        <begin position="1704"/>
        <end position="1713"/>
    </location>
</feature>
<feature type="compositionally biased region" description="Basic and acidic residues" evidence="1">
    <location>
        <begin position="1436"/>
        <end position="1449"/>
    </location>
</feature>
<feature type="compositionally biased region" description="Basic and acidic residues" evidence="1">
    <location>
        <begin position="733"/>
        <end position="753"/>
    </location>
</feature>
<evidence type="ECO:0000259" key="2">
    <source>
        <dbReference type="Pfam" id="PF15232"/>
    </source>
</evidence>
<feature type="region of interest" description="Disordered" evidence="1">
    <location>
        <begin position="1569"/>
        <end position="1588"/>
    </location>
</feature>
<sequence>MSCVEKRHINHRTGSMLHHRFPNGFTDLFMDETDREVSTLTDRAFRSLCIGDDAVFNDDFLYGYSPYSCLKPLAGEPFKKNPYKESKKAGQPKPDKSDDQPWKQQQQDNISHMSSFLKVLSTTEERNGGMTDSNGESWDKSALRSIERELSEFSSDYRTSLANRHYKNNKHHQSGIGPSNKKCNNASFPSGKLTKNKTGKSTVKLRKLNIKNFFLHSEFSPFQTWTDLNRYSFGQDNTVTNIISADNVHKWYDLPFYKELTEAHTKEILHTGEVQSYHKEAVESSATRVLEPTPDSPPCKVLPKPAAPLAQKRCSSDGGDKNAAPWRRNGPRAKSAIPANQLGKRPQESNSKPSDENILVAKKDVKSVEVKAIQEVSSLASTPFSICQLMTPVILSRQPTETSEILQEVISPSILDLLSRPHSEDKLTPEPPVKRETYKSLASSILFNLKDNRKRVKSRYSPHKFKTLELSEGDIQSPPSDNVNHPPSEGCGSGISTPAISKDGLTISSPVLEHIVSPSNVDLTTHGSDKPVSIDYLLSNLLQTKCDAGNSNLGEENSILPFVPSKKNRSPITKKLNYPSLNLYKKANPVDSDLKYLQVPIGNNTSIKTDLTLVAKNREVSLNPLPTNIGLSPSNLNVIKDYSPIISPHTLEIDGASMGGETLPNFPEKIDRLLKDKKDFAVQQAPQENNTGGQTISTTNVIRVAKEAINVAKNKARSVSHSDGNSKPIPDADIMRQKEMDHRVSKEPSESRRGSWVTENNYGLLQNIPSIATLVGKNSNEDKEPPPVPKRNLAKSDLEFCLHLDKQQRHYADKASNGDLVVAVPDLPTKECESVQKQGKPKHVLSSRQNNFIKHQRYTLKDDEQAKEYKESNMKVNVEMETDVEIKSKGDIRDSEHIFHDLQALKELERARLGDCLLENVKSKLEVFNIDEEAKAKNYLISRELRNIKRGMLSMKGNTLAKRKIFAEKEQSKQEVFAKLDTNVIVNKALLNDNYDKAKMALEEIISERERRRSTFTEQDAVLPSEDESFKTWTQEVQKDNKDCKIKQNEENNTRTSPLKEKNLKQRIGDSRVLQTQPRVADTHRLISRVALPGIDTMGNKQNSMLKAKVVTEKLADNHTHIQEISLPETAEQVCKDSEENFINVREEKRLDAPPVPPRSKKGVSRRGWSAANDTDPVGDIFYGKKEHFENIEGQFCEIKKGSEIYVIADTEEALLSQCETPHKERQDEVKNTCLKLSSSADAFAYGLVNNLMINTSPKREATAESHANIQETCKVKRKAPLKPDHLFKQDDDMIRNFKPEKEPFKKTNEDIDMDAEEQREIPRNIVSPLLLVKGVSVAQSPPDQASLSSKSSYFSVESTIHKTTENESNIFHSLGNSPAEVEQVNELGQTVSQSNLNGAEVKYCCLGDQESKLEAIKQQLKSTQNQPELQYANNIDKKNVPTYERDGNEENNSTSSSSTFSPTLGIPALFKIKDNSFNSKTKKPVLLWSPRGSLNGSEKTDKELHQTKENPEITLTDIFKRKEIFSTNESPVFSLVPSNIENEYPKTSEVGSSLLIAQEEERFLRMTPSSEGIESLPTSTADPDYDSATNAKVVVESEKTKDITEQSGFICSGNDSQSELPKPPAVLPKSEKAVQKAIKLTNRRMKKEESRKSSQKSSQSSGKNRAEKTRSDKSEQKSSGSAKAGRSSEKKHKDGNRHNANHHSNDSHPQRECHKRNHNQNEVHRTRRQSQDSVEGNTPRTEERLNLASERQGRSTDRHARENAEHRDYSSDSVISNVPVYKAHVSERPMSDRPFNRSQSTDRYLGGKEERRLSADLPVTEKLEPRTKRIEKSIMQELQQRSRAKDKPSRARPLRRSQSIDAYNTEIPPLARQSSHTSQFSRQSSMEHAVLAQSISMTQRKLLQDPDSGQYFFVDLPVQVKTKTFFDPGTGSYIQLPVQPPEGGVPSAPHVEVLTSPLVVYHSFVPVPLSPMAQKATIQAAHVEPNGLEQRIQKRTRQVHIKEEHPYLEPAYGQHEMMLAEFLSTEELDCPC</sequence>
<keyword evidence="4" id="KW-1185">Reference proteome</keyword>
<feature type="compositionally biased region" description="Low complexity" evidence="1">
    <location>
        <begin position="1451"/>
        <end position="1460"/>
    </location>
</feature>
<feature type="region of interest" description="Disordered" evidence="1">
    <location>
        <begin position="1423"/>
        <end position="1461"/>
    </location>
</feature>
<feature type="compositionally biased region" description="Basic and acidic residues" evidence="1">
    <location>
        <begin position="1785"/>
        <end position="1796"/>
    </location>
</feature>
<feature type="compositionally biased region" description="Basic and acidic residues" evidence="1">
    <location>
        <begin position="1665"/>
        <end position="1677"/>
    </location>
</feature>
<dbReference type="EMBL" id="JAHRIN010000383">
    <property type="protein sequence ID" value="MEQ2191015.1"/>
    <property type="molecule type" value="Genomic_DNA"/>
</dbReference>
<feature type="compositionally biased region" description="Polar residues" evidence="1">
    <location>
        <begin position="1606"/>
        <end position="1620"/>
    </location>
</feature>
<feature type="compositionally biased region" description="Basic and acidic residues" evidence="1">
    <location>
        <begin position="1741"/>
        <end position="1771"/>
    </location>
</feature>
<feature type="compositionally biased region" description="Polar residues" evidence="1">
    <location>
        <begin position="1423"/>
        <end position="1434"/>
    </location>
</feature>
<gene>
    <name evidence="3" type="ORF">XENOCAPTIV_018355</name>
</gene>
<dbReference type="Proteomes" id="UP001434883">
    <property type="component" value="Unassembled WGS sequence"/>
</dbReference>
<feature type="compositionally biased region" description="Basic and acidic residues" evidence="1">
    <location>
        <begin position="79"/>
        <end position="101"/>
    </location>
</feature>
<feature type="region of interest" description="Disordered" evidence="1">
    <location>
        <begin position="285"/>
        <end position="357"/>
    </location>
</feature>